<keyword evidence="2" id="KW-1185">Reference proteome</keyword>
<accession>A0A3N5CN15</accession>
<dbReference type="InterPro" id="IPR007060">
    <property type="entry name" value="FtsL/DivIC"/>
</dbReference>
<organism evidence="1 2">
    <name type="scientific">Aurantiacibacter spongiae</name>
    <dbReference type="NCBI Taxonomy" id="2488860"/>
    <lineage>
        <taxon>Bacteria</taxon>
        <taxon>Pseudomonadati</taxon>
        <taxon>Pseudomonadota</taxon>
        <taxon>Alphaproteobacteria</taxon>
        <taxon>Sphingomonadales</taxon>
        <taxon>Erythrobacteraceae</taxon>
        <taxon>Aurantiacibacter</taxon>
    </lineage>
</organism>
<dbReference type="RefSeq" id="WP_123877714.1">
    <property type="nucleotide sequence ID" value="NZ_RPFZ01000001.1"/>
</dbReference>
<comment type="caution">
    <text evidence="1">The sequence shown here is derived from an EMBL/GenBank/DDBJ whole genome shotgun (WGS) entry which is preliminary data.</text>
</comment>
<protein>
    <submittedName>
        <fullName evidence="1">Septum formation initiator family protein</fullName>
    </submittedName>
</protein>
<evidence type="ECO:0000313" key="2">
    <source>
        <dbReference type="Proteomes" id="UP000275232"/>
    </source>
</evidence>
<proteinExistence type="predicted"/>
<dbReference type="OrthoDB" id="9815600at2"/>
<dbReference type="EMBL" id="RPFZ01000001">
    <property type="protein sequence ID" value="RPF70343.1"/>
    <property type="molecule type" value="Genomic_DNA"/>
</dbReference>
<name>A0A3N5CN15_9SPHN</name>
<dbReference type="AlphaFoldDB" id="A0A3N5CN15"/>
<reference evidence="1 2" key="1">
    <citation type="submission" date="2018-11" db="EMBL/GenBank/DDBJ databases">
        <title>Erythrobacter spongiae sp. nov., isolated from a marine sponge.</title>
        <authorList>
            <person name="Zhuang L."/>
            <person name="Luo L."/>
        </authorList>
    </citation>
    <scope>NUCLEOTIDE SEQUENCE [LARGE SCALE GENOMIC DNA]</scope>
    <source>
        <strain evidence="1 2">HN-E23</strain>
    </source>
</reference>
<dbReference type="Proteomes" id="UP000275232">
    <property type="component" value="Unassembled WGS sequence"/>
</dbReference>
<sequence>MNTHRKRLVRERIVNAGALSVLLFIGAMAFVGPSGVLAWGENAAKLEQHQARIAALSERRDTLANRVERLDPDNVDPDLADELVRGSLGVAHPDEYVVEMDQLD</sequence>
<evidence type="ECO:0000313" key="1">
    <source>
        <dbReference type="EMBL" id="RPF70343.1"/>
    </source>
</evidence>
<dbReference type="Pfam" id="PF04977">
    <property type="entry name" value="DivIC"/>
    <property type="match status" value="1"/>
</dbReference>
<gene>
    <name evidence="1" type="ORF">EG799_00870</name>
</gene>